<reference evidence="2 3" key="1">
    <citation type="journal article" date="2024" name="G3 (Bethesda)">
        <title>Genome assembly of Hibiscus sabdariffa L. provides insights into metabolisms of medicinal natural products.</title>
        <authorList>
            <person name="Kim T."/>
        </authorList>
    </citation>
    <scope>NUCLEOTIDE SEQUENCE [LARGE SCALE GENOMIC DNA]</scope>
    <source>
        <strain evidence="2">TK-2024</strain>
        <tissue evidence="2">Old leaves</tissue>
    </source>
</reference>
<sequence length="78" mass="8532">MKEIEMDLDATVTRIAGEEDRTRFGTSGSNLNSDAEAPSRKPEEGEREMYGSGLVRSGEQTGAPETTKRNVKRRGGET</sequence>
<evidence type="ECO:0000313" key="3">
    <source>
        <dbReference type="Proteomes" id="UP001472677"/>
    </source>
</evidence>
<gene>
    <name evidence="2" type="ORF">V6N12_029154</name>
</gene>
<evidence type="ECO:0000313" key="2">
    <source>
        <dbReference type="EMBL" id="KAK8494549.1"/>
    </source>
</evidence>
<dbReference type="Proteomes" id="UP001472677">
    <property type="component" value="Unassembled WGS sequence"/>
</dbReference>
<feature type="compositionally biased region" description="Basic and acidic residues" evidence="1">
    <location>
        <begin position="37"/>
        <end position="49"/>
    </location>
</feature>
<feature type="compositionally biased region" description="Basic residues" evidence="1">
    <location>
        <begin position="69"/>
        <end position="78"/>
    </location>
</feature>
<organism evidence="2 3">
    <name type="scientific">Hibiscus sabdariffa</name>
    <name type="common">roselle</name>
    <dbReference type="NCBI Taxonomy" id="183260"/>
    <lineage>
        <taxon>Eukaryota</taxon>
        <taxon>Viridiplantae</taxon>
        <taxon>Streptophyta</taxon>
        <taxon>Embryophyta</taxon>
        <taxon>Tracheophyta</taxon>
        <taxon>Spermatophyta</taxon>
        <taxon>Magnoliopsida</taxon>
        <taxon>eudicotyledons</taxon>
        <taxon>Gunneridae</taxon>
        <taxon>Pentapetalae</taxon>
        <taxon>rosids</taxon>
        <taxon>malvids</taxon>
        <taxon>Malvales</taxon>
        <taxon>Malvaceae</taxon>
        <taxon>Malvoideae</taxon>
        <taxon>Hibiscus</taxon>
    </lineage>
</organism>
<proteinExistence type="predicted"/>
<feature type="region of interest" description="Disordered" evidence="1">
    <location>
        <begin position="1"/>
        <end position="78"/>
    </location>
</feature>
<comment type="caution">
    <text evidence="2">The sequence shown here is derived from an EMBL/GenBank/DDBJ whole genome shotgun (WGS) entry which is preliminary data.</text>
</comment>
<dbReference type="EMBL" id="JBBPBM010000526">
    <property type="protein sequence ID" value="KAK8494549.1"/>
    <property type="molecule type" value="Genomic_DNA"/>
</dbReference>
<keyword evidence="3" id="KW-1185">Reference proteome</keyword>
<evidence type="ECO:0000256" key="1">
    <source>
        <dbReference type="SAM" id="MobiDB-lite"/>
    </source>
</evidence>
<protein>
    <submittedName>
        <fullName evidence="2">Uncharacterized protein</fullName>
    </submittedName>
</protein>
<name>A0ABR2AN10_9ROSI</name>
<accession>A0ABR2AN10</accession>
<feature type="compositionally biased region" description="Polar residues" evidence="1">
    <location>
        <begin position="24"/>
        <end position="33"/>
    </location>
</feature>